<gene>
    <name evidence="1" type="ORF">UPYG_G00243470</name>
</gene>
<dbReference type="Proteomes" id="UP001557470">
    <property type="component" value="Unassembled WGS sequence"/>
</dbReference>
<protein>
    <submittedName>
        <fullName evidence="1">Uncharacterized protein</fullName>
    </submittedName>
</protein>
<dbReference type="EMBL" id="JAGEUA010000007">
    <property type="protein sequence ID" value="KAL0970539.1"/>
    <property type="molecule type" value="Genomic_DNA"/>
</dbReference>
<comment type="caution">
    <text evidence="1">The sequence shown here is derived from an EMBL/GenBank/DDBJ whole genome shotgun (WGS) entry which is preliminary data.</text>
</comment>
<evidence type="ECO:0000313" key="1">
    <source>
        <dbReference type="EMBL" id="KAL0970539.1"/>
    </source>
</evidence>
<reference evidence="1 2" key="1">
    <citation type="submission" date="2024-06" db="EMBL/GenBank/DDBJ databases">
        <authorList>
            <person name="Pan Q."/>
            <person name="Wen M."/>
            <person name="Jouanno E."/>
            <person name="Zahm M."/>
            <person name="Klopp C."/>
            <person name="Cabau C."/>
            <person name="Louis A."/>
            <person name="Berthelot C."/>
            <person name="Parey E."/>
            <person name="Roest Crollius H."/>
            <person name="Montfort J."/>
            <person name="Robinson-Rechavi M."/>
            <person name="Bouchez O."/>
            <person name="Lampietro C."/>
            <person name="Lopez Roques C."/>
            <person name="Donnadieu C."/>
            <person name="Postlethwait J."/>
            <person name="Bobe J."/>
            <person name="Verreycken H."/>
            <person name="Guiguen Y."/>
        </authorList>
    </citation>
    <scope>NUCLEOTIDE SEQUENCE [LARGE SCALE GENOMIC DNA]</scope>
    <source>
        <strain evidence="1">Up_M1</strain>
        <tissue evidence="1">Testis</tissue>
    </source>
</reference>
<name>A0ABD0WFT5_UMBPY</name>
<proteinExistence type="predicted"/>
<dbReference type="AlphaFoldDB" id="A0ABD0WFT5"/>
<evidence type="ECO:0000313" key="2">
    <source>
        <dbReference type="Proteomes" id="UP001557470"/>
    </source>
</evidence>
<accession>A0ABD0WFT5</accession>
<organism evidence="1 2">
    <name type="scientific">Umbra pygmaea</name>
    <name type="common">Eastern mudminnow</name>
    <dbReference type="NCBI Taxonomy" id="75934"/>
    <lineage>
        <taxon>Eukaryota</taxon>
        <taxon>Metazoa</taxon>
        <taxon>Chordata</taxon>
        <taxon>Craniata</taxon>
        <taxon>Vertebrata</taxon>
        <taxon>Euteleostomi</taxon>
        <taxon>Actinopterygii</taxon>
        <taxon>Neopterygii</taxon>
        <taxon>Teleostei</taxon>
        <taxon>Protacanthopterygii</taxon>
        <taxon>Esociformes</taxon>
        <taxon>Umbridae</taxon>
        <taxon>Umbra</taxon>
    </lineage>
</organism>
<keyword evidence="2" id="KW-1185">Reference proteome</keyword>
<sequence length="136" mass="14634">MGIRPEPTDELVVRKPKAPGRSSVKTTLYRAYAEPIPDPTVLSVGAKLCNLQPQPGICKILCGLSYLTLVDSKFGLVPRGFLVGNVLGFSVSSLLNLVPLLKGGIMRVAPTSDSIWSMTKPFSHACISRLKQAEDP</sequence>